<dbReference type="AlphaFoldDB" id="A0A0R2RFE7"/>
<comment type="caution">
    <text evidence="1">The sequence shown here is derived from an EMBL/GenBank/DDBJ whole genome shotgun (WGS) entry which is preliminary data.</text>
</comment>
<protein>
    <submittedName>
        <fullName evidence="1">Uncharacterized protein</fullName>
    </submittedName>
</protein>
<gene>
    <name evidence="1" type="ORF">ABR82_06215</name>
</gene>
<name>A0A0R2RFE7_9BACT</name>
<organism evidence="1 2">
    <name type="scientific">Verrucomicrobia subdivision 6 bacterium BACL9 MAG-120507-bin52</name>
    <dbReference type="NCBI Taxonomy" id="1655590"/>
    <lineage>
        <taxon>Bacteria</taxon>
        <taxon>Pseudomonadati</taxon>
        <taxon>Verrucomicrobiota</taxon>
        <taxon>Verrucomicrobiia</taxon>
        <taxon>Verrucomicrobiales</taxon>
        <taxon>Verrucomicrobia subdivision 6</taxon>
    </lineage>
</organism>
<sequence length="105" mass="11009">MKRVAILCQTGPAGKRRLAEEALRLAAGLTATGRLRVDLILSASALALLQPEMGGPIGTWESVISPQTRILVPSGTPLPSSPPVTFLPNGDPEKVAQGADLILRF</sequence>
<proteinExistence type="predicted"/>
<evidence type="ECO:0000313" key="1">
    <source>
        <dbReference type="EMBL" id="KRO61109.1"/>
    </source>
</evidence>
<evidence type="ECO:0000313" key="2">
    <source>
        <dbReference type="Proteomes" id="UP000051269"/>
    </source>
</evidence>
<dbReference type="Proteomes" id="UP000051269">
    <property type="component" value="Unassembled WGS sequence"/>
</dbReference>
<dbReference type="EMBL" id="LIBO01000248">
    <property type="protein sequence ID" value="KRO61109.1"/>
    <property type="molecule type" value="Genomic_DNA"/>
</dbReference>
<accession>A0A0R2RFE7</accession>
<reference evidence="1 2" key="1">
    <citation type="submission" date="2015-10" db="EMBL/GenBank/DDBJ databases">
        <title>Metagenome-Assembled Genomes uncover a global brackish microbiome.</title>
        <authorList>
            <person name="Hugerth L.W."/>
            <person name="Larsson J."/>
            <person name="Alneberg J."/>
            <person name="Lindh M.V."/>
            <person name="Legrand C."/>
            <person name="Pinhassi J."/>
            <person name="Andersson A.F."/>
        </authorList>
    </citation>
    <scope>NUCLEOTIDE SEQUENCE [LARGE SCALE GENOMIC DNA]</scope>
    <source>
        <strain evidence="1">BACL18 MAG-120507-bin52</strain>
    </source>
</reference>